<organism evidence="4 5">
    <name type="scientific">Pseudoalteromonas qingdaonensis</name>
    <dbReference type="NCBI Taxonomy" id="3131913"/>
    <lineage>
        <taxon>Bacteria</taxon>
        <taxon>Pseudomonadati</taxon>
        <taxon>Pseudomonadota</taxon>
        <taxon>Gammaproteobacteria</taxon>
        <taxon>Alteromonadales</taxon>
        <taxon>Pseudoalteromonadaceae</taxon>
        <taxon>Pseudoalteromonas</taxon>
    </lineage>
</organism>
<comment type="similarity">
    <text evidence="1">Belongs to the IucA/IucC family.</text>
</comment>
<name>A0ABU9MTF2_9GAMM</name>
<dbReference type="Pfam" id="PF04183">
    <property type="entry name" value="IucA_IucC"/>
    <property type="match status" value="1"/>
</dbReference>
<dbReference type="RefSeq" id="WP_342676470.1">
    <property type="nucleotide sequence ID" value="NZ_JBCGCU010000003.1"/>
</dbReference>
<evidence type="ECO:0000313" key="5">
    <source>
        <dbReference type="Proteomes" id="UP001447008"/>
    </source>
</evidence>
<feature type="domain" description="Aerobactin siderophore biosynthesis IucA/IucC N-terminal" evidence="2">
    <location>
        <begin position="133"/>
        <end position="360"/>
    </location>
</feature>
<evidence type="ECO:0000313" key="4">
    <source>
        <dbReference type="EMBL" id="MEM0514575.1"/>
    </source>
</evidence>
<reference evidence="4 5" key="1">
    <citation type="submission" date="2024-03" db="EMBL/GenBank/DDBJ databases">
        <title>Pseudoalteromonas qingdaonensis sp. nov., isolated from the intestines of marine benthic organisms.</title>
        <authorList>
            <person name="Lin X."/>
            <person name="Fang S."/>
            <person name="Hu X."/>
        </authorList>
    </citation>
    <scope>NUCLEOTIDE SEQUENCE [LARGE SCALE GENOMIC DNA]</scope>
    <source>
        <strain evidence="4 5">YIC-827</strain>
    </source>
</reference>
<evidence type="ECO:0000259" key="2">
    <source>
        <dbReference type="Pfam" id="PF04183"/>
    </source>
</evidence>
<dbReference type="EMBL" id="JBCGCU010000003">
    <property type="protein sequence ID" value="MEM0514575.1"/>
    <property type="molecule type" value="Genomic_DNA"/>
</dbReference>
<dbReference type="Gene3D" id="1.10.510.40">
    <property type="match status" value="1"/>
</dbReference>
<comment type="caution">
    <text evidence="4">The sequence shown here is derived from an EMBL/GenBank/DDBJ whole genome shotgun (WGS) entry which is preliminary data.</text>
</comment>
<evidence type="ECO:0000259" key="3">
    <source>
        <dbReference type="Pfam" id="PF06276"/>
    </source>
</evidence>
<accession>A0ABU9MTF2</accession>
<dbReference type="PANTHER" id="PTHR34384">
    <property type="entry name" value="L-2,3-DIAMINOPROPANOATE--CITRATE LIGASE"/>
    <property type="match status" value="1"/>
</dbReference>
<feature type="domain" description="Aerobactin siderophore biosynthesis IucA/IucC-like C-terminal" evidence="3">
    <location>
        <begin position="392"/>
        <end position="552"/>
    </location>
</feature>
<sequence>MLNKSFSWSSFANAYLRENTNWAHTQWQQRPAIKITLNEQHDILLPIHYFSEVGIHHFTGEILLKDAQSSSAEVITFKKALRLLLPHADRIAAFSRPQIEQFSAQVLQSQKFIEASLQNHPGISHLTTGPLNFIEAEQGLLAGHNFHPAAKSRQQLAHDEWSKYSPEFGAKFQLIWLKVSRAVLVGDAKGQALDCYLNTLVTQSAPELLTKVNNDFAVIPMHPWQWQYLQGMSSIKTLMSDNLVSELGEYGLVWSATSSVRAICQPDVDYQLKYSLNIKLTNSLRTLSIKECKRGLRVFDACQTDTFKHWQARYPEFVVLQEPAWCALSFNDTVIEESIFLFRENQQLNQNSESLVLATLGQLPIDTQNHLLLEQLKRVSKNYHVTLEEAAELWFNDFSKKVILPLCDLQANLGLVCLAHQQNIVIEFAQGLPRKTLIRDCQGFGFSELGIEQFAKHCKDIHGDIEHHWNQAQITRYFPYYVIINSSYAMIAALSQLGFKDERTWCQKLHLTLSGILSAAKDKQCLQLILEQPSFECKGNFYCYLTGDNENTIEDPAVIYFDMTNLLAQTQQ</sequence>
<dbReference type="InterPro" id="IPR007310">
    <property type="entry name" value="Aerobactin_biosyn_IucA/IucC_N"/>
</dbReference>
<dbReference type="Proteomes" id="UP001447008">
    <property type="component" value="Unassembled WGS sequence"/>
</dbReference>
<proteinExistence type="inferred from homology"/>
<gene>
    <name evidence="4" type="ORF">WCN91_03825</name>
</gene>
<dbReference type="Pfam" id="PF06276">
    <property type="entry name" value="FhuF"/>
    <property type="match status" value="1"/>
</dbReference>
<protein>
    <submittedName>
        <fullName evidence="4">IucA/IucC family protein</fullName>
    </submittedName>
</protein>
<dbReference type="PANTHER" id="PTHR34384:SF5">
    <property type="entry name" value="L-2,3-DIAMINOPROPANOATE--CITRATE LIGASE"/>
    <property type="match status" value="1"/>
</dbReference>
<evidence type="ECO:0000256" key="1">
    <source>
        <dbReference type="ARBA" id="ARBA00007832"/>
    </source>
</evidence>
<dbReference type="InterPro" id="IPR037455">
    <property type="entry name" value="LucA/IucC-like"/>
</dbReference>
<dbReference type="InterPro" id="IPR022770">
    <property type="entry name" value="IucA/IucC-like_C"/>
</dbReference>
<keyword evidence="5" id="KW-1185">Reference proteome</keyword>